<gene>
    <name evidence="1" type="ORF">CE154_011555</name>
</gene>
<accession>A0A420KBS3</accession>
<evidence type="ECO:0000313" key="2">
    <source>
        <dbReference type="Proteomes" id="UP000216225"/>
    </source>
</evidence>
<organism evidence="1 2">
    <name type="scientific">Alicycliphilus denitrificans</name>
    <dbReference type="NCBI Taxonomy" id="179636"/>
    <lineage>
        <taxon>Bacteria</taxon>
        <taxon>Pseudomonadati</taxon>
        <taxon>Pseudomonadota</taxon>
        <taxon>Betaproteobacteria</taxon>
        <taxon>Burkholderiales</taxon>
        <taxon>Comamonadaceae</taxon>
        <taxon>Alicycliphilus</taxon>
    </lineage>
</organism>
<evidence type="ECO:0000313" key="1">
    <source>
        <dbReference type="EMBL" id="RKJ96652.1"/>
    </source>
</evidence>
<reference evidence="1 2" key="1">
    <citation type="submission" date="2018-09" db="EMBL/GenBank/DDBJ databases">
        <title>Genome comparison of Alicycliphilus sp. BQ1, a polyurethanolytic bacterium, with its closest phylogenetic relatives Alicycliphilus denitrificans BC and K601, unable to attack polyurethane.</title>
        <authorList>
            <person name="Loza-Tavera H."/>
            <person name="Lozano L."/>
            <person name="Cevallos M."/>
            <person name="Maya-Lucas O."/>
            <person name="Garcia-Mena J."/>
            <person name="Hernandez J."/>
        </authorList>
    </citation>
    <scope>NUCLEOTIDE SEQUENCE [LARGE SCALE GENOMIC DNA]</scope>
    <source>
        <strain evidence="1 2">BQ1</strain>
    </source>
</reference>
<proteinExistence type="predicted"/>
<name>A0A420KBS3_9BURK</name>
<sequence>MTQTIPAHWPSEVALIVDLAATFPGIHARPARDYGVPYYRHGAWVGGEARMAGEEPIFSTLACSDPEHYDGDVHHAFIAWLKARGWLIEKYDTGVYMVISAAQAEDEYAEDLAFQDLIDQHSSLMVVVESLNARIAQERARRAEVHGETEVVARYAAEAKESLRQVAMLRSVRPDYIGLAKDNPGNKPGDDLLF</sequence>
<dbReference type="AlphaFoldDB" id="A0A420KBS3"/>
<dbReference type="EMBL" id="NKDB02000002">
    <property type="protein sequence ID" value="RKJ96652.1"/>
    <property type="molecule type" value="Genomic_DNA"/>
</dbReference>
<dbReference type="RefSeq" id="WP_094438214.1">
    <property type="nucleotide sequence ID" value="NZ_NKDB02000002.1"/>
</dbReference>
<protein>
    <submittedName>
        <fullName evidence="1">Uncharacterized protein</fullName>
    </submittedName>
</protein>
<dbReference type="Proteomes" id="UP000216225">
    <property type="component" value="Unassembled WGS sequence"/>
</dbReference>
<comment type="caution">
    <text evidence="1">The sequence shown here is derived from an EMBL/GenBank/DDBJ whole genome shotgun (WGS) entry which is preliminary data.</text>
</comment>